<name>A0A7K1SPD5_9BACT</name>
<sequence length="258" mass="27427">MKTQLIIVVTYLVSLGLTKGQNVPPEPTSLSTSPMLAVHSEASNSPYSASLPITTEQSSISHPVRVKNPSAYKNIAFGIYAGLNSTKLKGESTGGDISGRLGYQAGLFVRAGGQFFGQVGAEYFGSSSNYFTKGDGQTVNDIQDKINIHYIQIPAYVGYKLLESDRGISAIRLQVGLEYANRISSSSGQFNLSNSEIKSGTFNGLGQLGFDIGPLLIDLTYHYGLSDTIKNPVTGAAASTGFTGSQRRILSASVGFKF</sequence>
<dbReference type="EMBL" id="WPIN01000025">
    <property type="protein sequence ID" value="MVM35651.1"/>
    <property type="molecule type" value="Genomic_DNA"/>
</dbReference>
<proteinExistence type="predicted"/>
<evidence type="ECO:0000313" key="2">
    <source>
        <dbReference type="EMBL" id="MVM35651.1"/>
    </source>
</evidence>
<dbReference type="Pfam" id="PF13568">
    <property type="entry name" value="OMP_b-brl_2"/>
    <property type="match status" value="1"/>
</dbReference>
<feature type="domain" description="Outer membrane protein beta-barrel" evidence="1">
    <location>
        <begin position="73"/>
        <end position="229"/>
    </location>
</feature>
<protein>
    <submittedName>
        <fullName evidence="2">Outer membrane beta-barrel protein</fullName>
    </submittedName>
</protein>
<evidence type="ECO:0000259" key="1">
    <source>
        <dbReference type="Pfam" id="PF13568"/>
    </source>
</evidence>
<accession>A0A7K1SPD5</accession>
<comment type="caution">
    <text evidence="2">The sequence shown here is derived from an EMBL/GenBank/DDBJ whole genome shotgun (WGS) entry which is preliminary data.</text>
</comment>
<dbReference type="AlphaFoldDB" id="A0A7K1SPD5"/>
<organism evidence="2 3">
    <name type="scientific">Spirosoma arboris</name>
    <dbReference type="NCBI Taxonomy" id="2682092"/>
    <lineage>
        <taxon>Bacteria</taxon>
        <taxon>Pseudomonadati</taxon>
        <taxon>Bacteroidota</taxon>
        <taxon>Cytophagia</taxon>
        <taxon>Cytophagales</taxon>
        <taxon>Cytophagaceae</taxon>
        <taxon>Spirosoma</taxon>
    </lineage>
</organism>
<dbReference type="InterPro" id="IPR025665">
    <property type="entry name" value="Beta-barrel_OMP_2"/>
</dbReference>
<keyword evidence="3" id="KW-1185">Reference proteome</keyword>
<evidence type="ECO:0000313" key="3">
    <source>
        <dbReference type="Proteomes" id="UP000436006"/>
    </source>
</evidence>
<dbReference type="RefSeq" id="WP_157590454.1">
    <property type="nucleotide sequence ID" value="NZ_WPIN01000025.1"/>
</dbReference>
<gene>
    <name evidence="2" type="ORF">GO755_36890</name>
</gene>
<dbReference type="Proteomes" id="UP000436006">
    <property type="component" value="Unassembled WGS sequence"/>
</dbReference>
<reference evidence="2 3" key="1">
    <citation type="submission" date="2019-12" db="EMBL/GenBank/DDBJ databases">
        <title>Spirosoma sp. HMF4905 genome sequencing and assembly.</title>
        <authorList>
            <person name="Kang H."/>
            <person name="Cha I."/>
            <person name="Kim H."/>
            <person name="Joh K."/>
        </authorList>
    </citation>
    <scope>NUCLEOTIDE SEQUENCE [LARGE SCALE GENOMIC DNA]</scope>
    <source>
        <strain evidence="2 3">HMF4905</strain>
    </source>
</reference>